<evidence type="ECO:0000259" key="5">
    <source>
        <dbReference type="Pfam" id="PF14833"/>
    </source>
</evidence>
<dbReference type="InterPro" id="IPR015815">
    <property type="entry name" value="HIBADH-related"/>
</dbReference>
<dbReference type="InterPro" id="IPR013328">
    <property type="entry name" value="6PGD_dom2"/>
</dbReference>
<dbReference type="Gene3D" id="1.10.1040.10">
    <property type="entry name" value="N-(1-d-carboxylethyl)-l-norvaline Dehydrogenase, domain 2"/>
    <property type="match status" value="1"/>
</dbReference>
<dbReference type="SUPFAM" id="SSF51735">
    <property type="entry name" value="NAD(P)-binding Rossmann-fold domains"/>
    <property type="match status" value="1"/>
</dbReference>
<dbReference type="InterPro" id="IPR029154">
    <property type="entry name" value="HIBADH-like_NADP-bd"/>
</dbReference>
<sequence>MEKFEIQPWKMGVVGVGRMGSNMALRLNDVGYRVASVYDVRLEAARRVADETGASVARTLAEVTAQSDVIITVVGTDREMDALFAETGDSLLVGASGRVFVNCATLSPDIHVEVERRSNDRGADCLEASMASSITQAREGTLYLMVGGKKEAFERVRPVLEAMSASLRWIGPAGQAAKIKALVNMVMNINTAGLAEGLGLADALGLDLAMVREVFSQTGAASRVLETDGADMQNREHDVYFSAAHAAKDSRIALALAARVGLNLPLAKAASGQYDRMVSLGLGEIDKSGVSELTFRARRGSQQTPEPGGEA</sequence>
<dbReference type="InterPro" id="IPR036291">
    <property type="entry name" value="NAD(P)-bd_dom_sf"/>
</dbReference>
<dbReference type="GO" id="GO:0050661">
    <property type="term" value="F:NADP binding"/>
    <property type="evidence" value="ECO:0007669"/>
    <property type="project" value="InterPro"/>
</dbReference>
<dbReference type="Pfam" id="PF03446">
    <property type="entry name" value="NAD_binding_2"/>
    <property type="match status" value="1"/>
</dbReference>
<dbReference type="GO" id="GO:0016491">
    <property type="term" value="F:oxidoreductase activity"/>
    <property type="evidence" value="ECO:0007669"/>
    <property type="project" value="UniProtKB-KW"/>
</dbReference>
<evidence type="ECO:0000259" key="4">
    <source>
        <dbReference type="Pfam" id="PF03446"/>
    </source>
</evidence>
<dbReference type="InterPro" id="IPR006115">
    <property type="entry name" value="6PGDH_NADP-bd"/>
</dbReference>
<dbReference type="InterPro" id="IPR008927">
    <property type="entry name" value="6-PGluconate_DH-like_C_sf"/>
</dbReference>
<feature type="domain" description="6-phosphogluconate dehydrogenase NADP-binding" evidence="4">
    <location>
        <begin position="10"/>
        <end position="171"/>
    </location>
</feature>
<dbReference type="PIRSF" id="PIRSF000103">
    <property type="entry name" value="HIBADH"/>
    <property type="match status" value="1"/>
</dbReference>
<evidence type="ECO:0000256" key="3">
    <source>
        <dbReference type="PIRSR" id="PIRSR000103-1"/>
    </source>
</evidence>
<evidence type="ECO:0000256" key="2">
    <source>
        <dbReference type="ARBA" id="ARBA00023027"/>
    </source>
</evidence>
<dbReference type="Pfam" id="PF14833">
    <property type="entry name" value="NAD_binding_11"/>
    <property type="match status" value="1"/>
</dbReference>
<dbReference type="GO" id="GO:0051287">
    <property type="term" value="F:NAD binding"/>
    <property type="evidence" value="ECO:0007669"/>
    <property type="project" value="InterPro"/>
</dbReference>
<name>B6ARU8_9BACT</name>
<evidence type="ECO:0000313" key="6">
    <source>
        <dbReference type="EMBL" id="EDZ38194.1"/>
    </source>
</evidence>
<keyword evidence="2" id="KW-0520">NAD</keyword>
<reference evidence="6" key="1">
    <citation type="journal article" date="2004" name="Nature">
        <title>Community structure and metabolism through reconstruction of microbial genomes from the environment.</title>
        <authorList>
            <person name="Tyson G.W."/>
            <person name="Chapman J."/>
            <person name="Hugenholtz P."/>
            <person name="Allen E.E."/>
            <person name="Ram R.J."/>
            <person name="Richardson P.M."/>
            <person name="Solovyev V.V."/>
            <person name="Rubin E.M."/>
            <person name="Rokhsar D.S."/>
            <person name="Banfield J.F."/>
        </authorList>
    </citation>
    <scope>NUCLEOTIDE SEQUENCE [LARGE SCALE GENOMIC DNA]</scope>
</reference>
<dbReference type="PANTHER" id="PTHR43060:SF15">
    <property type="entry name" value="3-HYDROXYISOBUTYRATE DEHYDROGENASE-LIKE 1, MITOCHONDRIAL-RELATED"/>
    <property type="match status" value="1"/>
</dbReference>
<accession>B6ARU8</accession>
<protein>
    <submittedName>
        <fullName evidence="6">3-hydroxyisobutyrate dehydrogenase</fullName>
    </submittedName>
</protein>
<evidence type="ECO:0000256" key="1">
    <source>
        <dbReference type="ARBA" id="ARBA00023002"/>
    </source>
</evidence>
<dbReference type="Gene3D" id="3.40.50.720">
    <property type="entry name" value="NAD(P)-binding Rossmann-like Domain"/>
    <property type="match status" value="1"/>
</dbReference>
<feature type="active site" evidence="3">
    <location>
        <position position="180"/>
    </location>
</feature>
<reference evidence="6" key="2">
    <citation type="journal article" date="2008" name="PLoS Biol.">
        <title>Population genomic analysis of strain variation in Leptospirillum group II bacteria involved in acid mine drainage formation.</title>
        <authorList>
            <person name="Simmons S.L."/>
            <person name="Dibartolo G."/>
            <person name="Denef V.J."/>
            <person name="Goltsman D.S."/>
            <person name="Thelen M.P."/>
            <person name="Banfield J.F."/>
        </authorList>
    </citation>
    <scope>NUCLEOTIDE SEQUENCE [LARGE SCALE GENOMIC DNA]</scope>
</reference>
<organism evidence="6">
    <name type="scientific">Leptospirillum sp. Group II '5-way CG'</name>
    <dbReference type="NCBI Taxonomy" id="419541"/>
    <lineage>
        <taxon>Bacteria</taxon>
        <taxon>Pseudomonadati</taxon>
        <taxon>Nitrospirota</taxon>
        <taxon>Nitrospiria</taxon>
        <taxon>Nitrospirales</taxon>
        <taxon>Nitrospiraceae</taxon>
        <taxon>Leptospirillum</taxon>
    </lineage>
</organism>
<dbReference type="AlphaFoldDB" id="B6ARU8"/>
<gene>
    <name evidence="6" type="ORF">CGL2_11284014</name>
</gene>
<feature type="domain" description="3-hydroxyisobutyrate dehydrogenase-like NAD-binding" evidence="5">
    <location>
        <begin position="174"/>
        <end position="290"/>
    </location>
</feature>
<dbReference type="PANTHER" id="PTHR43060">
    <property type="entry name" value="3-HYDROXYISOBUTYRATE DEHYDROGENASE-LIKE 1, MITOCHONDRIAL-RELATED"/>
    <property type="match status" value="1"/>
</dbReference>
<dbReference type="SUPFAM" id="SSF48179">
    <property type="entry name" value="6-phosphogluconate dehydrogenase C-terminal domain-like"/>
    <property type="match status" value="1"/>
</dbReference>
<keyword evidence="1" id="KW-0560">Oxidoreductase</keyword>
<proteinExistence type="predicted"/>
<dbReference type="EMBL" id="DS995262">
    <property type="protein sequence ID" value="EDZ38194.1"/>
    <property type="molecule type" value="Genomic_DNA"/>
</dbReference>